<evidence type="ECO:0000313" key="6">
    <source>
        <dbReference type="EMBL" id="KYG63680.1"/>
    </source>
</evidence>
<keyword evidence="4" id="KW-0145">Chemotaxis</keyword>
<dbReference type="Proteomes" id="UP000075320">
    <property type="component" value="Unassembled WGS sequence"/>
</dbReference>
<dbReference type="GO" id="GO:0006935">
    <property type="term" value="P:chemotaxis"/>
    <property type="evidence" value="ECO:0007669"/>
    <property type="project" value="UniProtKB-UniRule"/>
</dbReference>
<dbReference type="OrthoDB" id="5291131at2"/>
<dbReference type="GO" id="GO:0005737">
    <property type="term" value="C:cytoplasm"/>
    <property type="evidence" value="ECO:0007669"/>
    <property type="project" value="InterPro"/>
</dbReference>
<dbReference type="InterPro" id="IPR035909">
    <property type="entry name" value="CheB_C"/>
</dbReference>
<dbReference type="RefSeq" id="WP_061835574.1">
    <property type="nucleotide sequence ID" value="NZ_LUKE01000003.1"/>
</dbReference>
<dbReference type="EC" id="3.1.1.61" evidence="2"/>
<comment type="caution">
    <text evidence="6">The sequence shown here is derived from an EMBL/GenBank/DDBJ whole genome shotgun (WGS) entry which is preliminary data.</text>
</comment>
<dbReference type="EMBL" id="LUKE01000003">
    <property type="protein sequence ID" value="KYG63680.1"/>
    <property type="molecule type" value="Genomic_DNA"/>
</dbReference>
<feature type="domain" description="CheB-type methylesterase" evidence="5">
    <location>
        <begin position="4"/>
        <end position="187"/>
    </location>
</feature>
<feature type="active site" evidence="4">
    <location>
        <position position="43"/>
    </location>
</feature>
<evidence type="ECO:0000256" key="1">
    <source>
        <dbReference type="ARBA" id="ARBA00022801"/>
    </source>
</evidence>
<keyword evidence="1 4" id="KW-0378">Hydrolase</keyword>
<feature type="active site" evidence="4">
    <location>
        <position position="136"/>
    </location>
</feature>
<sequence>MDHPTAKFKVLLLGASAGGIAAIQKILSSLSVNFFAPIIVVQHLPESFAVNPSLVFKIPKNYSIMEAGDKEFIEARHIYLAPSGYHLSIERDSSFSLAQDEPLHYCRPSLDVLFESAARSLGERCVGVLLTGANADGASGLRSIQKAGGMTMVQDPHEAESSMMPLAALELFRPDFVGTLEDISRRLNTFQFEVE</sequence>
<dbReference type="Pfam" id="PF01339">
    <property type="entry name" value="CheB_methylest"/>
    <property type="match status" value="1"/>
</dbReference>
<proteinExistence type="predicted"/>
<comment type="catalytic activity">
    <reaction evidence="3">
        <text>[protein]-L-glutamate 5-O-methyl ester + H2O = L-glutamyl-[protein] + methanol + H(+)</text>
        <dbReference type="Rhea" id="RHEA:23236"/>
        <dbReference type="Rhea" id="RHEA-COMP:10208"/>
        <dbReference type="Rhea" id="RHEA-COMP:10311"/>
        <dbReference type="ChEBI" id="CHEBI:15377"/>
        <dbReference type="ChEBI" id="CHEBI:15378"/>
        <dbReference type="ChEBI" id="CHEBI:17790"/>
        <dbReference type="ChEBI" id="CHEBI:29973"/>
        <dbReference type="ChEBI" id="CHEBI:82795"/>
        <dbReference type="EC" id="3.1.1.61"/>
    </reaction>
</comment>
<evidence type="ECO:0000256" key="2">
    <source>
        <dbReference type="ARBA" id="ARBA00039140"/>
    </source>
</evidence>
<gene>
    <name evidence="6" type="ORF">AZI86_12685</name>
</gene>
<dbReference type="InterPro" id="IPR000673">
    <property type="entry name" value="Sig_transdc_resp-reg_Me-estase"/>
</dbReference>
<dbReference type="CDD" id="cd16433">
    <property type="entry name" value="CheB"/>
    <property type="match status" value="1"/>
</dbReference>
<name>A0A150WJ02_BDEBC</name>
<evidence type="ECO:0000256" key="4">
    <source>
        <dbReference type="PROSITE-ProRule" id="PRU00050"/>
    </source>
</evidence>
<dbReference type="PANTHER" id="PTHR42872:SF3">
    <property type="entry name" value="PROTEIN-GLUTAMATE METHYLESTERASE_PROTEIN-GLUTAMINE GLUTAMINASE 1"/>
    <property type="match status" value="1"/>
</dbReference>
<keyword evidence="7" id="KW-1185">Reference proteome</keyword>
<dbReference type="GO" id="GO:0008984">
    <property type="term" value="F:protein-glutamate methylesterase activity"/>
    <property type="evidence" value="ECO:0007669"/>
    <property type="project" value="UniProtKB-EC"/>
</dbReference>
<evidence type="ECO:0000256" key="3">
    <source>
        <dbReference type="ARBA" id="ARBA00048267"/>
    </source>
</evidence>
<dbReference type="SUPFAM" id="SSF52738">
    <property type="entry name" value="Methylesterase CheB, C-terminal domain"/>
    <property type="match status" value="1"/>
</dbReference>
<protein>
    <recommendedName>
        <fullName evidence="2">protein-glutamate methylesterase</fullName>
        <ecNumber evidence="2">3.1.1.61</ecNumber>
    </recommendedName>
</protein>
<evidence type="ECO:0000259" key="5">
    <source>
        <dbReference type="PROSITE" id="PS50122"/>
    </source>
</evidence>
<organism evidence="6 7">
    <name type="scientific">Bdellovibrio bacteriovorus</name>
    <dbReference type="NCBI Taxonomy" id="959"/>
    <lineage>
        <taxon>Bacteria</taxon>
        <taxon>Pseudomonadati</taxon>
        <taxon>Bdellovibrionota</taxon>
        <taxon>Bdellovibrionia</taxon>
        <taxon>Bdellovibrionales</taxon>
        <taxon>Pseudobdellovibrionaceae</taxon>
        <taxon>Bdellovibrio</taxon>
    </lineage>
</organism>
<evidence type="ECO:0000313" key="7">
    <source>
        <dbReference type="Proteomes" id="UP000075320"/>
    </source>
</evidence>
<dbReference type="GO" id="GO:0000156">
    <property type="term" value="F:phosphorelay response regulator activity"/>
    <property type="evidence" value="ECO:0007669"/>
    <property type="project" value="InterPro"/>
</dbReference>
<accession>A0A150WJ02</accession>
<dbReference type="PROSITE" id="PS50122">
    <property type="entry name" value="CHEB"/>
    <property type="match status" value="1"/>
</dbReference>
<dbReference type="PANTHER" id="PTHR42872">
    <property type="entry name" value="PROTEIN-GLUTAMATE METHYLESTERASE/PROTEIN-GLUTAMINE GLUTAMINASE"/>
    <property type="match status" value="1"/>
</dbReference>
<feature type="active site" evidence="4">
    <location>
        <position position="16"/>
    </location>
</feature>
<reference evidence="6 7" key="1">
    <citation type="submission" date="2016-03" db="EMBL/GenBank/DDBJ databases">
        <authorList>
            <person name="Ploux O."/>
        </authorList>
    </citation>
    <scope>NUCLEOTIDE SEQUENCE [LARGE SCALE GENOMIC DNA]</scope>
    <source>
        <strain evidence="6 7">R0</strain>
    </source>
</reference>
<dbReference type="Gene3D" id="3.40.50.180">
    <property type="entry name" value="Methylesterase CheB, C-terminal domain"/>
    <property type="match status" value="1"/>
</dbReference>
<dbReference type="AlphaFoldDB" id="A0A150WJ02"/>